<keyword evidence="1" id="KW-1133">Transmembrane helix</keyword>
<evidence type="ECO:0000313" key="3">
    <source>
        <dbReference type="Proteomes" id="UP000838686"/>
    </source>
</evidence>
<dbReference type="EMBL" id="CAKMMF010000028">
    <property type="protein sequence ID" value="CAH1217250.1"/>
    <property type="molecule type" value="Genomic_DNA"/>
</dbReference>
<feature type="transmembrane region" description="Helical" evidence="1">
    <location>
        <begin position="391"/>
        <end position="410"/>
    </location>
</feature>
<comment type="caution">
    <text evidence="2">The sequence shown here is derived from an EMBL/GenBank/DDBJ whole genome shotgun (WGS) entry which is preliminary data.</text>
</comment>
<feature type="transmembrane region" description="Helical" evidence="1">
    <location>
        <begin position="5"/>
        <end position="24"/>
    </location>
</feature>
<dbReference type="PANTHER" id="PTHR38442">
    <property type="entry name" value="INNER MEMBRANE PROTEIN-RELATED"/>
    <property type="match status" value="1"/>
</dbReference>
<name>A0ABN8GUJ7_9BACL</name>
<evidence type="ECO:0000313" key="2">
    <source>
        <dbReference type="EMBL" id="CAH1217250.1"/>
    </source>
</evidence>
<organism evidence="2 3">
    <name type="scientific">Paenibacillus plantiphilus</name>
    <dbReference type="NCBI Taxonomy" id="2905650"/>
    <lineage>
        <taxon>Bacteria</taxon>
        <taxon>Bacillati</taxon>
        <taxon>Bacillota</taxon>
        <taxon>Bacilli</taxon>
        <taxon>Bacillales</taxon>
        <taxon>Paenibacillaceae</taxon>
        <taxon>Paenibacillus</taxon>
    </lineage>
</organism>
<accession>A0ABN8GUJ7</accession>
<keyword evidence="3" id="KW-1185">Reference proteome</keyword>
<evidence type="ECO:0000256" key="1">
    <source>
        <dbReference type="SAM" id="Phobius"/>
    </source>
</evidence>
<dbReference type="PANTHER" id="PTHR38442:SF1">
    <property type="entry name" value="INNER MEMBRANE PROTEIN"/>
    <property type="match status" value="1"/>
</dbReference>
<dbReference type="RefSeq" id="WP_236344630.1">
    <property type="nucleotide sequence ID" value="NZ_CAKMMF010000028.1"/>
</dbReference>
<evidence type="ECO:0008006" key="4">
    <source>
        <dbReference type="Google" id="ProtNLM"/>
    </source>
</evidence>
<proteinExistence type="predicted"/>
<protein>
    <recommendedName>
        <fullName evidence="4">DUF445 domain-containing protein</fullName>
    </recommendedName>
</protein>
<reference evidence="2" key="1">
    <citation type="submission" date="2022-01" db="EMBL/GenBank/DDBJ databases">
        <authorList>
            <person name="Criscuolo A."/>
        </authorList>
    </citation>
    <scope>NUCLEOTIDE SEQUENCE</scope>
    <source>
        <strain evidence="2">CIP111893</strain>
    </source>
</reference>
<dbReference type="Proteomes" id="UP000838686">
    <property type="component" value="Unassembled WGS sequence"/>
</dbReference>
<sequence length="412" mass="46335">MKSRYLASISLAIMASGFVATLFLPKSTLVYLLQGGFEAGLVGGIADWFAVTALFRHPLGIPIPHTSLLLKNRNRIIQSLISAMENEFLNKESIENKLRKLNVLQYAGSLLTRLLSKRKVRRGALNLLIQLIERLPLDRAVPYIQSGITAYIRKFDIKSAADTVLTKIMNDRYDEKALDYALDEGAKWAGRPETGMMLGKLASEKLNELKVGGFMGFAVQAFAGFMNEEKMGVMLQNLLLSSIRELKNEDNAYREKFIREIRVQLFELAGNEARLDGVKEWALNQLQGEGAESFVQERIEEIRSAILRKLEEEQAGGGRAVFTAYRTAVRYVSQQPGWVAAWESRLMSAIISFVESNHYRIGQLVKENLDRMDDASLVRMLEEKLGNDLQWIRVNGALCGFIVGIILSLIQL</sequence>
<dbReference type="Pfam" id="PF04286">
    <property type="entry name" value="DUF445"/>
    <property type="match status" value="1"/>
</dbReference>
<dbReference type="InterPro" id="IPR007383">
    <property type="entry name" value="DUF445"/>
</dbReference>
<keyword evidence="1" id="KW-0472">Membrane</keyword>
<keyword evidence="1" id="KW-0812">Transmembrane</keyword>
<gene>
    <name evidence="2" type="ORF">PAECIP111893_04242</name>
</gene>